<evidence type="ECO:0000256" key="5">
    <source>
        <dbReference type="ARBA" id="ARBA00022562"/>
    </source>
</evidence>
<reference evidence="11" key="2">
    <citation type="journal article" date="2009" name="Virology">
        <title>MicroRNAs of Gallid and Meleagrid herpesviruses show generally conserved genomic locations and are virus-specific.</title>
        <authorList>
            <person name="Waidner L.A."/>
            <person name="Morgan R.W."/>
            <person name="Anderson A.S."/>
            <person name="Bernberg E.L."/>
            <person name="Kamboj S."/>
            <person name="Garcia M."/>
            <person name="Riblet S.M."/>
            <person name="Ouyang M."/>
            <person name="Isaacs G.K."/>
            <person name="Markis M."/>
            <person name="Meyers B.C."/>
            <person name="Green P.J."/>
            <person name="Burnside J."/>
        </authorList>
    </citation>
    <scope>NUCLEOTIDE SEQUENCE</scope>
    <source>
        <strain evidence="12">12/D/02/BCK</strain>
        <strain evidence="11">25/H/88/BCK</strain>
    </source>
</reference>
<reference evidence="11" key="1">
    <citation type="submission" date="2007-08" db="EMBL/GenBank/DDBJ databases">
        <title>Sequencing analyses of multiple glycoproteins and regulatory genes of Infectious laryngotracheitis virus (ILTV).</title>
        <authorList>
            <person name="Oldoni I."/>
            <person name="Garcia M."/>
        </authorList>
    </citation>
    <scope>NUCLEOTIDE SEQUENCE</scope>
    <source>
        <strain evidence="12">12/D/02/BCK</strain>
        <strain evidence="11">25/H/88/BCK</strain>
    </source>
</reference>
<dbReference type="GeneID" id="80532452"/>
<evidence type="ECO:0000256" key="3">
    <source>
        <dbReference type="ARBA" id="ARBA00022518"/>
    </source>
</evidence>
<feature type="compositionally biased region" description="Basic and acidic residues" evidence="9">
    <location>
        <begin position="1281"/>
        <end position="1291"/>
    </location>
</feature>
<sequence length="1492" mass="162132">MSSDSSTPSNLAAPIVDESGFSTGPPSDLFTFLRADKSGRYDSLGSPIPNPPNAPTCETTTDSFSYSTPPLFSSEDELFHSVIAENAAQDAAQDVDGREMSLRDLIAMLNDMDPENINSIEPCPNATSDVVALDINVDTDQPGVYTVIDSLAHPCETPMEQQHVECPCPLPAVEKTTAVRRQEVVRKSERVARSRSRRAVARSLSNRRPVPSPQRTSKDRLPKRGKREFSKKMGPSHLTSSSSSSSSSFSLSGRRGRLARRLESAGSEKSTESPDRDSAQLVLPGECPDVALEPLWRVLREWVETDGTDGSVQSVTAPTELPDLGRGITLNVLSRALAVDLHSSEARVFVPEAIIPSPPSRGQVYHGSGYRQSLVDDPQVREAAAEFHANPKSASVYLEEYGMPVEQLERLVEEFMVQPLSRVSYGYGGPKLSPRDKRLCELCALRGPGSSEGGLSRSAVPTCLPHVAHAMRDGRVSLALPHLTELVRVCRRYDHPQKTYLLAALRRAFVPFVFPGAAVDPTAASASGDHPVLVGARRIARATRELEAAAKEPPAATPEKLSSSALLRHTRTCIVAAADLMAALTAIDCPPVTINPAKRRPDLYQALSRAPKTVFTWERAMRYCAASLWSRLVIGSLPLPSTDDVTLLVEAMEAAVGVLGCSDEGDVRPSIAYAASGWRMIATMLGDDSAPGSEHVTDDCPADDDTHHHDRRKRRGGRRSTCRYDLPPGTPDRAAHLLLYGSPGGGDGAEPSAAQESPANPWPRAPPCDEQEPLSVSPYGPEPDRPPDDDFETRKGLKRKSSEDHADPIPEGNATKKTCGLQGLPDSLPPAVPETDRDNPLLPPCPITPEGPPCPPREEPQQPQEPQEPQSPSFHISEIGEALFHSTPVSPTILFAPEGFIPNQGDVYRPHGKNLGVALSAGEPYVPAHRARPALERLANYLRGLSSGPAGSYSATGPADWLPAFARDPVALGEFCKRISPVNRGGRCVLEERLSWTLRHPADKIYDLIILVSERAPGEFLERAYAYAALCGRACMPGGACWPESWTRGEYPYIPPDEKDPGRSVAILCTTDLGYAGAVEWMLERALSTSGRACVVVDARDPGDEDSRSGPRIPTGRRGVVYARTSPPSHAYLVKLFTGPAAERLERGGLNVGHVVMDRRLTVSWPLSVGKTDNDDEGTGDREKCPPVKHPFLTHVTLRRLRDVARAMDAGWSHSEIGKASAVLYPYMAQPHVGAGAMPPCPDLSESSSTMHSSSSSSSSSCSSSSSSSDSSSSEEDGDEKNEKEDRERAGGGKRRGRQRLPIRDRVYRGRDYRVRTPCADIVGGTSASFRAVAAWGRDTVIPALPLAASWSDPSKIPQEVLRIISDYYPDAPGARARRNPLHVEGLALMRARNPAPLALLLGDDYSHYHTPRNRSPMCCCWSAPRGATPESLRCTGHTRTRRPRLSVSSGRGETRTLVPRLDSSEDRRSRQRHRRMTNYPLTHPTVTDPWW</sequence>
<dbReference type="GeneID" id="80532438"/>
<reference evidence="17 18" key="3">
    <citation type="journal article" date="2011" name="Vaccine">
        <title>Comparative analysis of the complete genome sequences of two Australian origin live attenuated vaccines of infectious laryngotracheitis virus.</title>
        <authorList>
            <person name="Lee S.W."/>
            <person name="Devlin J.M."/>
            <person name="Markham J.F."/>
            <person name="Noormohammadi A.H."/>
            <person name="Browning G.F."/>
            <person name="Ficorilli N.P."/>
            <person name="Hartley C.A."/>
            <person name="Markham P.F."/>
        </authorList>
    </citation>
    <scope>NUCLEOTIDE SEQUENCE [LARGE SCALE GENOMIC DNA]</scope>
    <source>
        <strain evidence="15">A20</strain>
        <strain evidence="13">SA2</strain>
    </source>
</reference>
<evidence type="ECO:0000256" key="7">
    <source>
        <dbReference type="ARBA" id="ARBA00023125"/>
    </source>
</evidence>
<evidence type="ECO:0000256" key="6">
    <source>
        <dbReference type="ARBA" id="ARBA00023015"/>
    </source>
</evidence>
<gene>
    <name evidence="11" type="primary">ICP4</name>
    <name evidence="16" type="ORF">ILTVA20_ORF65</name>
    <name evidence="15" type="ORF">ILTVA20_ORF79</name>
    <name evidence="14" type="ORF">ILTVSA2_ORF65</name>
    <name evidence="13" type="ORF">ILTVSA2_ORF79</name>
</gene>
<dbReference type="EMBL" id="JN596962">
    <property type="protein sequence ID" value="AER28093.1"/>
    <property type="molecule type" value="Genomic_DNA"/>
</dbReference>
<name>A9Y5S9_ILTV</name>
<feature type="region of interest" description="Disordered" evidence="9">
    <location>
        <begin position="41"/>
        <end position="65"/>
    </location>
</feature>
<feature type="compositionally biased region" description="Basic and acidic residues" evidence="9">
    <location>
        <begin position="180"/>
        <end position="192"/>
    </location>
</feature>
<dbReference type="GO" id="GO:0045893">
    <property type="term" value="P:positive regulation of DNA-templated transcription"/>
    <property type="evidence" value="ECO:0007669"/>
    <property type="project" value="InterPro"/>
</dbReference>
<evidence type="ECO:0000256" key="4">
    <source>
        <dbReference type="ARBA" id="ARBA00022553"/>
    </source>
</evidence>
<comment type="subcellular location">
    <subcellularLocation>
        <location evidence="1">Host nucleus</location>
    </subcellularLocation>
</comment>
<feature type="compositionally biased region" description="Pro residues" evidence="9">
    <location>
        <begin position="841"/>
        <end position="855"/>
    </location>
</feature>
<feature type="region of interest" description="Disordered" evidence="9">
    <location>
        <begin position="179"/>
        <end position="283"/>
    </location>
</feature>
<keyword evidence="3" id="KW-0244">Early protein</keyword>
<feature type="compositionally biased region" description="Basic residues" evidence="9">
    <location>
        <begin position="1292"/>
        <end position="1301"/>
    </location>
</feature>
<evidence type="ECO:0000313" key="18">
    <source>
        <dbReference type="Proteomes" id="UP000143285"/>
    </source>
</evidence>
<evidence type="ECO:0000313" key="17">
    <source>
        <dbReference type="Proteomes" id="UP000107684"/>
    </source>
</evidence>
<feature type="compositionally biased region" description="Basic and acidic residues" evidence="9">
    <location>
        <begin position="1099"/>
        <end position="1109"/>
    </location>
</feature>
<dbReference type="EMBL" id="JN596962">
    <property type="protein sequence ID" value="AER28107.1"/>
    <property type="molecule type" value="Genomic_DNA"/>
</dbReference>
<dbReference type="EMBL" id="EU104911">
    <property type="protein sequence ID" value="ABX59458.1"/>
    <property type="molecule type" value="Genomic_DNA"/>
</dbReference>
<evidence type="ECO:0000256" key="1">
    <source>
        <dbReference type="ARBA" id="ARBA00004147"/>
    </source>
</evidence>
<feature type="compositionally biased region" description="Basic and acidic residues" evidence="9">
    <location>
        <begin position="216"/>
        <end position="231"/>
    </location>
</feature>
<feature type="region of interest" description="Disordered" evidence="9">
    <location>
        <begin position="1"/>
        <end position="28"/>
    </location>
</feature>
<dbReference type="RefSeq" id="YP_010795298.1">
    <property type="nucleotide sequence ID" value="NC_075683.1"/>
</dbReference>
<evidence type="ECO:0000256" key="2">
    <source>
        <dbReference type="ARBA" id="ARBA00007510"/>
    </source>
</evidence>
<feature type="region of interest" description="Disordered" evidence="9">
    <location>
        <begin position="1436"/>
        <end position="1482"/>
    </location>
</feature>
<feature type="compositionally biased region" description="Basic residues" evidence="9">
    <location>
        <begin position="709"/>
        <end position="721"/>
    </location>
</feature>
<dbReference type="EMBL" id="JN596963">
    <property type="protein sequence ID" value="AER28186.1"/>
    <property type="molecule type" value="Genomic_DNA"/>
</dbReference>
<dbReference type="EMBL" id="JN596963">
    <property type="protein sequence ID" value="AER28172.1"/>
    <property type="molecule type" value="Genomic_DNA"/>
</dbReference>
<dbReference type="GO" id="GO:0003677">
    <property type="term" value="F:DNA binding"/>
    <property type="evidence" value="ECO:0007669"/>
    <property type="project" value="UniProtKB-KW"/>
</dbReference>
<evidence type="ECO:0000259" key="10">
    <source>
        <dbReference type="Pfam" id="PF03584"/>
    </source>
</evidence>
<evidence type="ECO:0000313" key="14">
    <source>
        <dbReference type="EMBL" id="AER28107.1"/>
    </source>
</evidence>
<keyword evidence="5" id="KW-1048">Host nucleus</keyword>
<evidence type="ECO:0000313" key="12">
    <source>
        <dbReference type="EMBL" id="ABX59458.1"/>
    </source>
</evidence>
<feature type="region of interest" description="Disordered" evidence="9">
    <location>
        <begin position="689"/>
        <end position="873"/>
    </location>
</feature>
<proteinExistence type="inferred from homology"/>
<dbReference type="Proteomes" id="UP000107684">
    <property type="component" value="Segment"/>
</dbReference>
<evidence type="ECO:0000313" key="15">
    <source>
        <dbReference type="EMBL" id="AER28172.1"/>
    </source>
</evidence>
<feature type="compositionally biased region" description="Basic and acidic residues" evidence="9">
    <location>
        <begin position="782"/>
        <end position="808"/>
    </location>
</feature>
<feature type="compositionally biased region" description="Low complexity" evidence="9">
    <location>
        <begin position="861"/>
        <end position="872"/>
    </location>
</feature>
<organismHost>
    <name type="scientific">Gallus gallus</name>
    <name type="common">Chicken</name>
    <dbReference type="NCBI Taxonomy" id="9031"/>
</organismHost>
<feature type="region of interest" description="Disordered" evidence="9">
    <location>
        <begin position="1099"/>
        <end position="1121"/>
    </location>
</feature>
<feature type="compositionally biased region" description="Low complexity" evidence="9">
    <location>
        <begin position="1245"/>
        <end position="1272"/>
    </location>
</feature>
<feature type="region of interest" description="Disordered" evidence="9">
    <location>
        <begin position="1238"/>
        <end position="1303"/>
    </location>
</feature>
<feature type="compositionally biased region" description="Polar residues" evidence="9">
    <location>
        <begin position="1"/>
        <end position="10"/>
    </location>
</feature>
<dbReference type="GO" id="GO:0042025">
    <property type="term" value="C:host cell nucleus"/>
    <property type="evidence" value="ECO:0007669"/>
    <property type="project" value="UniProtKB-SubCell"/>
</dbReference>
<feature type="compositionally biased region" description="Basic and acidic residues" evidence="9">
    <location>
        <begin position="269"/>
        <end position="278"/>
    </location>
</feature>
<accession>A9Y5S9</accession>
<evidence type="ECO:0000256" key="8">
    <source>
        <dbReference type="ARBA" id="ARBA00023163"/>
    </source>
</evidence>
<dbReference type="Proteomes" id="UP000143285">
    <property type="component" value="Genome"/>
</dbReference>
<feature type="compositionally biased region" description="Polar residues" evidence="9">
    <location>
        <begin position="56"/>
        <end position="65"/>
    </location>
</feature>
<keyword evidence="7" id="KW-0238">DNA-binding</keyword>
<dbReference type="InterPro" id="IPR005206">
    <property type="entry name" value="Herpes_ICP4_N"/>
</dbReference>
<organism evidence="11">
    <name type="scientific">Infectious laryngotracheitis virus</name>
    <name type="common">ILTV</name>
    <name type="synonym">Gallid herpesvirus 1</name>
    <dbReference type="NCBI Taxonomy" id="10386"/>
    <lineage>
        <taxon>Viruses</taxon>
        <taxon>Duplodnaviria</taxon>
        <taxon>Heunggongvirae</taxon>
        <taxon>Peploviricota</taxon>
        <taxon>Herviviricetes</taxon>
        <taxon>Herpesvirales</taxon>
        <taxon>Orthoherpesviridae</taxon>
        <taxon>Alphaherpesvirinae</taxon>
        <taxon>Iltovirus</taxon>
        <taxon>Iltovirus gallidalpha1</taxon>
    </lineage>
</organism>
<evidence type="ECO:0000313" key="13">
    <source>
        <dbReference type="EMBL" id="AER28093.1"/>
    </source>
</evidence>
<dbReference type="Pfam" id="PF03584">
    <property type="entry name" value="Herpes_ICP4_N"/>
    <property type="match status" value="1"/>
</dbReference>
<feature type="compositionally biased region" description="Low complexity" evidence="9">
    <location>
        <begin position="240"/>
        <end position="253"/>
    </location>
</feature>
<keyword evidence="4" id="KW-0597">Phosphoprotein</keyword>
<dbReference type="RefSeq" id="YP_010795312.1">
    <property type="nucleotide sequence ID" value="NC_075683.1"/>
</dbReference>
<feature type="domain" description="Herpesvirus ICP4-like protein N-terminal" evidence="10">
    <location>
        <begin position="355"/>
        <end position="518"/>
    </location>
</feature>
<comment type="similarity">
    <text evidence="2">Belongs to the herpesviridae ICP4 family.</text>
</comment>
<protein>
    <submittedName>
        <fullName evidence="11 13">ICP4</fullName>
    </submittedName>
</protein>
<keyword evidence="8" id="KW-0804">Transcription</keyword>
<keyword evidence="17" id="KW-1185">Reference proteome</keyword>
<dbReference type="KEGG" id="vg:80532452"/>
<dbReference type="KEGG" id="vg:80532438"/>
<evidence type="ECO:0000256" key="9">
    <source>
        <dbReference type="SAM" id="MobiDB-lite"/>
    </source>
</evidence>
<keyword evidence="6" id="KW-0805">Transcription regulation</keyword>
<evidence type="ECO:0000313" key="11">
    <source>
        <dbReference type="EMBL" id="ABX59446.1"/>
    </source>
</evidence>
<evidence type="ECO:0000313" key="16">
    <source>
        <dbReference type="EMBL" id="AER28186.1"/>
    </source>
</evidence>
<reference evidence="13" key="4">
    <citation type="submission" date="2011-08" db="EMBL/GenBank/DDBJ databases">
        <authorList>
            <person name="Lee S.-W."/>
            <person name="Devlin J.M."/>
            <person name="Markham J.F."/>
            <person name="Noormohammadi A.H."/>
            <person name="Browning G.F."/>
            <person name="Ficorilli N.P."/>
            <person name="Hartley C.A."/>
            <person name="Markham P.F."/>
        </authorList>
    </citation>
    <scope>NUCLEOTIDE SEQUENCE</scope>
    <source>
        <strain evidence="15">A20</strain>
        <strain evidence="13">SA2</strain>
    </source>
</reference>
<dbReference type="EMBL" id="EU104899">
    <property type="protein sequence ID" value="ABX59446.1"/>
    <property type="molecule type" value="Genomic_DNA"/>
</dbReference>
<feature type="region of interest" description="Disordered" evidence="9">
    <location>
        <begin position="1168"/>
        <end position="1188"/>
    </location>
</feature>